<dbReference type="SMART" id="SM00943">
    <property type="entry name" value="Prim-Pol"/>
    <property type="match status" value="1"/>
</dbReference>
<evidence type="ECO:0000256" key="3">
    <source>
        <dbReference type="ARBA" id="ARBA00022806"/>
    </source>
</evidence>
<dbReference type="InterPro" id="IPR014015">
    <property type="entry name" value="Helicase_SF3_DNA-vir"/>
</dbReference>
<evidence type="ECO:0000313" key="6">
    <source>
        <dbReference type="EMBL" id="MEW9922481.1"/>
    </source>
</evidence>
<accession>A0ABV3RU84</accession>
<dbReference type="SMART" id="SM00885">
    <property type="entry name" value="D5_N"/>
    <property type="match status" value="1"/>
</dbReference>
<keyword evidence="7" id="KW-1185">Reference proteome</keyword>
<dbReference type="PANTHER" id="PTHR35372:SF2">
    <property type="entry name" value="SF3 HELICASE DOMAIN-CONTAINING PROTEIN"/>
    <property type="match status" value="1"/>
</dbReference>
<dbReference type="Pfam" id="PF03288">
    <property type="entry name" value="Pox_D5"/>
    <property type="match status" value="1"/>
</dbReference>
<dbReference type="InterPro" id="IPR051620">
    <property type="entry name" value="ORF904-like_C"/>
</dbReference>
<dbReference type="InterPro" id="IPR027417">
    <property type="entry name" value="P-loop_NTPase"/>
</dbReference>
<dbReference type="SUPFAM" id="SSF52540">
    <property type="entry name" value="P-loop containing nucleoside triphosphate hydrolases"/>
    <property type="match status" value="1"/>
</dbReference>
<dbReference type="Pfam" id="PF19263">
    <property type="entry name" value="DUF5906"/>
    <property type="match status" value="1"/>
</dbReference>
<sequence>MTATMPLARQPEPARNHLLARKLAEAGLPVFPCLEEDRGAKKAKAPYTTFGFKDATTDFAIIDQWWQQYPGAVVGLPTGMVSGLSVVDGDIDKETGEAIGEDQIEQLSMSHPDALKVRTQSGGVQFIFKHIEGAPTSSKKAASHVDTRGDGGYIIAPGSTMANGATYSYEGRNLSAAFEVQDLPEFPLDAYHDAVSAKAAATQGQTTSATKFAIIDGGPTQATDAETLEAARALLAAAPNTLSREDWVKLAVSLRVGFGDTLRDDFIDFSMKYIGGDCAARDAAKVWSSSGNPHSITSIAPALALLKQAVGEAENKAIWRSVLSKRSAVSSDGRPRSDAIESVNLSHDALAIALGESGWNEDARYVAAWNKWLFWTGTHWAIDDRLKHMTLIRKFLRQRAAELIQQAENDGQSKRAEKQADIVRGKTTVAAVADFARSNPASAASPDDFDGNRMLLGTSGGIVDLRSGEMRAARREDMITKQTAVAPAPASAEPSLWLQFLRDVFDGDAEVISFMQRAAGYALTGMTSEHKMLFLYGTGRNGKSVFLNTLFDLFGDYARRAPASIFLNSKFEQHSTGIAGLQGARLVVGSELPKGKSWDEATIKDLTGGDKLTARLMKQDYLDFEPQLTLFIAGNNMPSFAGIDEAIRARVVLVPFTVTIPPEKRDKALPDKLRAEAPAILRWAIDGALQWQQRGLDVPADITAASNAYFHDEDILGQFLEDETAADTGSFVTNNALHQRFGQWCEQQGLQPWTQRTLQKEMKSRHFVSTRRNTGRGFLHLKLKFG</sequence>
<dbReference type="InterPro" id="IPR045455">
    <property type="entry name" value="NrS-1_pol-like_helicase"/>
</dbReference>
<comment type="caution">
    <text evidence="6">The sequence shown here is derived from an EMBL/GenBank/DDBJ whole genome shotgun (WGS) entry which is preliminary data.</text>
</comment>
<dbReference type="InterPro" id="IPR015330">
    <property type="entry name" value="DNA_primase/pol_bifunc_N"/>
</dbReference>
<evidence type="ECO:0000313" key="7">
    <source>
        <dbReference type="Proteomes" id="UP001556098"/>
    </source>
</evidence>
<dbReference type="Pfam" id="PF09250">
    <property type="entry name" value="Prim-Pol"/>
    <property type="match status" value="1"/>
</dbReference>
<evidence type="ECO:0000259" key="5">
    <source>
        <dbReference type="PROSITE" id="PS51206"/>
    </source>
</evidence>
<feature type="domain" description="SF3 helicase" evidence="5">
    <location>
        <begin position="510"/>
        <end position="669"/>
    </location>
</feature>
<dbReference type="SUPFAM" id="SSF56747">
    <property type="entry name" value="Prim-pol domain"/>
    <property type="match status" value="1"/>
</dbReference>
<evidence type="ECO:0000256" key="2">
    <source>
        <dbReference type="ARBA" id="ARBA00022801"/>
    </source>
</evidence>
<organism evidence="6 7">
    <name type="scientific">Sulfitobacter sediminis</name>
    <dbReference type="NCBI Taxonomy" id="3234186"/>
    <lineage>
        <taxon>Bacteria</taxon>
        <taxon>Pseudomonadati</taxon>
        <taxon>Pseudomonadota</taxon>
        <taxon>Alphaproteobacteria</taxon>
        <taxon>Rhodobacterales</taxon>
        <taxon>Roseobacteraceae</taxon>
        <taxon>Sulfitobacter</taxon>
    </lineage>
</organism>
<keyword evidence="2" id="KW-0378">Hydrolase</keyword>
<dbReference type="Proteomes" id="UP001556098">
    <property type="component" value="Unassembled WGS sequence"/>
</dbReference>
<keyword evidence="4" id="KW-0067">ATP-binding</keyword>
<dbReference type="InterPro" id="IPR006500">
    <property type="entry name" value="Helicase_put_C_phage/plasmid"/>
</dbReference>
<dbReference type="EMBL" id="JBFNXX010000068">
    <property type="protein sequence ID" value="MEW9922481.1"/>
    <property type="molecule type" value="Genomic_DNA"/>
</dbReference>
<evidence type="ECO:0000256" key="1">
    <source>
        <dbReference type="ARBA" id="ARBA00022741"/>
    </source>
</evidence>
<keyword evidence="1" id="KW-0547">Nucleotide-binding</keyword>
<evidence type="ECO:0000256" key="4">
    <source>
        <dbReference type="ARBA" id="ARBA00022840"/>
    </source>
</evidence>
<dbReference type="NCBIfam" id="TIGR01613">
    <property type="entry name" value="primase_Cterm"/>
    <property type="match status" value="1"/>
</dbReference>
<dbReference type="PANTHER" id="PTHR35372">
    <property type="entry name" value="ATP BINDING PROTEIN-RELATED"/>
    <property type="match status" value="1"/>
</dbReference>
<dbReference type="Gene3D" id="3.40.50.300">
    <property type="entry name" value="P-loop containing nucleotide triphosphate hydrolases"/>
    <property type="match status" value="1"/>
</dbReference>
<protein>
    <submittedName>
        <fullName evidence="6">Phage/plasmid primase, P4 family</fullName>
    </submittedName>
</protein>
<dbReference type="PROSITE" id="PS51206">
    <property type="entry name" value="SF3_HELICASE_1"/>
    <property type="match status" value="1"/>
</dbReference>
<dbReference type="InterPro" id="IPR004968">
    <property type="entry name" value="DNA_primase/NTPase_C"/>
</dbReference>
<dbReference type="Pfam" id="PF08706">
    <property type="entry name" value="D5_N"/>
    <property type="match status" value="1"/>
</dbReference>
<gene>
    <name evidence="6" type="ORF">AB2B41_23035</name>
</gene>
<proteinExistence type="predicted"/>
<dbReference type="CDD" id="cd04859">
    <property type="entry name" value="Prim_Pol"/>
    <property type="match status" value="1"/>
</dbReference>
<dbReference type="InterPro" id="IPR014818">
    <property type="entry name" value="Phage/plasmid_primase_P4_C"/>
</dbReference>
<reference evidence="6 7" key="1">
    <citation type="submission" date="2024-07" db="EMBL/GenBank/DDBJ databases">
        <title>Marimonas sp.nov., isolated from tidal-flat sediment.</title>
        <authorList>
            <person name="Jayan J.N."/>
            <person name="Lee S.S."/>
        </authorList>
    </citation>
    <scope>NUCLEOTIDE SEQUENCE [LARGE SCALE GENOMIC DNA]</scope>
    <source>
        <strain evidence="6 7">MJW-29</strain>
    </source>
</reference>
<keyword evidence="3" id="KW-0347">Helicase</keyword>
<name>A0ABV3RU84_9RHOB</name>
<dbReference type="RefSeq" id="WP_367880169.1">
    <property type="nucleotide sequence ID" value="NZ_JBFNXX010000068.1"/>
</dbReference>